<feature type="compositionally biased region" description="Low complexity" evidence="1">
    <location>
        <begin position="7"/>
        <end position="30"/>
    </location>
</feature>
<evidence type="ECO:0000313" key="2">
    <source>
        <dbReference type="EMBL" id="BAD67855.1"/>
    </source>
</evidence>
<name>Q5VRS0_ORYSJ</name>
<dbReference type="Proteomes" id="UP000000763">
    <property type="component" value="Chromosome 6"/>
</dbReference>
<accession>Q5VRS0</accession>
<protein>
    <submittedName>
        <fullName evidence="2">Uncharacterized protein</fullName>
    </submittedName>
</protein>
<evidence type="ECO:0000256" key="1">
    <source>
        <dbReference type="SAM" id="MobiDB-lite"/>
    </source>
</evidence>
<reference evidence="3" key="2">
    <citation type="journal article" date="2008" name="Nucleic Acids Res.">
        <title>The rice annotation project database (RAP-DB): 2008 update.</title>
        <authorList>
            <consortium name="The rice annotation project (RAP)"/>
        </authorList>
    </citation>
    <scope>GENOME REANNOTATION</scope>
    <source>
        <strain evidence="3">cv. Nipponbare</strain>
    </source>
</reference>
<feature type="compositionally biased region" description="Low complexity" evidence="1">
    <location>
        <begin position="262"/>
        <end position="271"/>
    </location>
</feature>
<feature type="compositionally biased region" description="Pro residues" evidence="1">
    <location>
        <begin position="144"/>
        <end position="155"/>
    </location>
</feature>
<feature type="compositionally biased region" description="Low complexity" evidence="1">
    <location>
        <begin position="163"/>
        <end position="183"/>
    </location>
</feature>
<feature type="compositionally biased region" description="Low complexity" evidence="1">
    <location>
        <begin position="85"/>
        <end position="116"/>
    </location>
</feature>
<dbReference type="AlphaFoldDB" id="Q5VRS0"/>
<sequence>MDGVAGGARAVGAEQVRGRSVGRWSGVAGPEQGGGGPRSERSRAGGAVAARSGATAPSPRRRSPPPPSFSPDVHRRCPPPDLPSRRALPLSSSLAARRPLPLSRRPLPLNSSLAAPPVALSHAADALLLSRRPRRHQHPLAAPTAPPSSTPPLPCVPAHRRCPVTAAAAAPPAPLRSARGRPALIRPPPLRQRTPCSGPVAPLHQPLVAAAPLHRPRAAANRPAPASPPAPAPPPSPCAAASPRAVRQPSRRPPALAPPSPRAAASPHAAAEPDYQLVTVLTYDESNWKSPSRPRAKGYLSCSFHNFGNAVLDRVAFATVSIAVVIRVAY</sequence>
<reference evidence="3" key="1">
    <citation type="journal article" date="2005" name="Nature">
        <title>The map-based sequence of the rice genome.</title>
        <authorList>
            <consortium name="International rice genome sequencing project (IRGSP)"/>
            <person name="Matsumoto T."/>
            <person name="Wu J."/>
            <person name="Kanamori H."/>
            <person name="Katayose Y."/>
            <person name="Fujisawa M."/>
            <person name="Namiki N."/>
            <person name="Mizuno H."/>
            <person name="Yamamoto K."/>
            <person name="Antonio B.A."/>
            <person name="Baba T."/>
            <person name="Sakata K."/>
            <person name="Nagamura Y."/>
            <person name="Aoki H."/>
            <person name="Arikawa K."/>
            <person name="Arita K."/>
            <person name="Bito T."/>
            <person name="Chiden Y."/>
            <person name="Fujitsuka N."/>
            <person name="Fukunaka R."/>
            <person name="Hamada M."/>
            <person name="Harada C."/>
            <person name="Hayashi A."/>
            <person name="Hijishita S."/>
            <person name="Honda M."/>
            <person name="Hosokawa S."/>
            <person name="Ichikawa Y."/>
            <person name="Idonuma A."/>
            <person name="Iijima M."/>
            <person name="Ikeda M."/>
            <person name="Ikeno M."/>
            <person name="Ito K."/>
            <person name="Ito S."/>
            <person name="Ito T."/>
            <person name="Ito Y."/>
            <person name="Ito Y."/>
            <person name="Iwabuchi A."/>
            <person name="Kamiya K."/>
            <person name="Karasawa W."/>
            <person name="Kurita K."/>
            <person name="Katagiri S."/>
            <person name="Kikuta A."/>
            <person name="Kobayashi H."/>
            <person name="Kobayashi N."/>
            <person name="Machita K."/>
            <person name="Maehara T."/>
            <person name="Masukawa M."/>
            <person name="Mizubayashi T."/>
            <person name="Mukai Y."/>
            <person name="Nagasaki H."/>
            <person name="Nagata Y."/>
            <person name="Naito S."/>
            <person name="Nakashima M."/>
            <person name="Nakama Y."/>
            <person name="Nakamichi Y."/>
            <person name="Nakamura M."/>
            <person name="Meguro A."/>
            <person name="Negishi M."/>
            <person name="Ohta I."/>
            <person name="Ohta T."/>
            <person name="Okamoto M."/>
            <person name="Ono N."/>
            <person name="Saji S."/>
            <person name="Sakaguchi M."/>
            <person name="Sakai K."/>
            <person name="Shibata M."/>
            <person name="Shimokawa T."/>
            <person name="Song J."/>
            <person name="Takazaki Y."/>
            <person name="Terasawa K."/>
            <person name="Tsugane M."/>
            <person name="Tsuji K."/>
            <person name="Ueda S."/>
            <person name="Waki K."/>
            <person name="Yamagata H."/>
            <person name="Yamamoto M."/>
            <person name="Yamamoto S."/>
            <person name="Yamane H."/>
            <person name="Yoshiki S."/>
            <person name="Yoshihara R."/>
            <person name="Yukawa K."/>
            <person name="Zhong H."/>
            <person name="Yano M."/>
            <person name="Yuan Q."/>
            <person name="Ouyang S."/>
            <person name="Liu J."/>
            <person name="Jones K.M."/>
            <person name="Gansberger K."/>
            <person name="Moffat K."/>
            <person name="Hill J."/>
            <person name="Bera J."/>
            <person name="Fadrosh D."/>
            <person name="Jin S."/>
            <person name="Johri S."/>
            <person name="Kim M."/>
            <person name="Overton L."/>
            <person name="Reardon M."/>
            <person name="Tsitrin T."/>
            <person name="Vuong H."/>
            <person name="Weaver B."/>
            <person name="Ciecko A."/>
            <person name="Tallon L."/>
            <person name="Jackson J."/>
            <person name="Pai G."/>
            <person name="Aken S.V."/>
            <person name="Utterback T."/>
            <person name="Reidmuller S."/>
            <person name="Feldblyum T."/>
            <person name="Hsiao J."/>
            <person name="Zismann V."/>
            <person name="Iobst S."/>
            <person name="de Vazeille A.R."/>
            <person name="Buell C.R."/>
            <person name="Ying K."/>
            <person name="Li Y."/>
            <person name="Lu T."/>
            <person name="Huang Y."/>
            <person name="Zhao Q."/>
            <person name="Feng Q."/>
            <person name="Zhang L."/>
            <person name="Zhu J."/>
            <person name="Weng Q."/>
            <person name="Mu J."/>
            <person name="Lu Y."/>
            <person name="Fan D."/>
            <person name="Liu Y."/>
            <person name="Guan J."/>
            <person name="Zhang Y."/>
            <person name="Yu S."/>
            <person name="Liu X."/>
            <person name="Zhang Y."/>
            <person name="Hong G."/>
            <person name="Han B."/>
            <person name="Choisne N."/>
            <person name="Demange N."/>
            <person name="Orjeda G."/>
            <person name="Samain S."/>
            <person name="Cattolico L."/>
            <person name="Pelletier E."/>
            <person name="Couloux A."/>
            <person name="Segurens B."/>
            <person name="Wincker P."/>
            <person name="D'Hont A."/>
            <person name="Scarpelli C."/>
            <person name="Weissenbach J."/>
            <person name="Salanoubat M."/>
            <person name="Quetier F."/>
            <person name="Yu Y."/>
            <person name="Kim H.R."/>
            <person name="Rambo T."/>
            <person name="Currie J."/>
            <person name="Collura K."/>
            <person name="Luo M."/>
            <person name="Yang T."/>
            <person name="Ammiraju J.S.S."/>
            <person name="Engler F."/>
            <person name="Soderlund C."/>
            <person name="Wing R.A."/>
            <person name="Palmer L.E."/>
            <person name="de la Bastide M."/>
            <person name="Spiegel L."/>
            <person name="Nascimento L."/>
            <person name="Zutavern T."/>
            <person name="O'Shaughnessy A."/>
            <person name="Dike S."/>
            <person name="Dedhia N."/>
            <person name="Preston R."/>
            <person name="Balija V."/>
            <person name="McCombie W.R."/>
            <person name="Chow T."/>
            <person name="Chen H."/>
            <person name="Chung M."/>
            <person name="Chen C."/>
            <person name="Shaw J."/>
            <person name="Wu H."/>
            <person name="Hsiao K."/>
            <person name="Chao Y."/>
            <person name="Chu M."/>
            <person name="Cheng C."/>
            <person name="Hour A."/>
            <person name="Lee P."/>
            <person name="Lin S."/>
            <person name="Lin Y."/>
            <person name="Liou J."/>
            <person name="Liu S."/>
            <person name="Hsing Y."/>
            <person name="Raghuvanshi S."/>
            <person name="Mohanty A."/>
            <person name="Bharti A.K."/>
            <person name="Gaur A."/>
            <person name="Gupta V."/>
            <person name="Kumar D."/>
            <person name="Ravi V."/>
            <person name="Vij S."/>
            <person name="Kapur A."/>
            <person name="Khurana P."/>
            <person name="Khurana P."/>
            <person name="Khurana J.P."/>
            <person name="Tyagi A.K."/>
            <person name="Gaikwad K."/>
            <person name="Singh A."/>
            <person name="Dalal V."/>
            <person name="Srivastava S."/>
            <person name="Dixit A."/>
            <person name="Pal A.K."/>
            <person name="Ghazi I.A."/>
            <person name="Yadav M."/>
            <person name="Pandit A."/>
            <person name="Bhargava A."/>
            <person name="Sureshbabu K."/>
            <person name="Batra K."/>
            <person name="Sharma T.R."/>
            <person name="Mohapatra T."/>
            <person name="Singh N.K."/>
            <person name="Messing J."/>
            <person name="Nelson A.B."/>
            <person name="Fuks G."/>
            <person name="Kavchok S."/>
            <person name="Keizer G."/>
            <person name="Linton E."/>
            <person name="Llaca V."/>
            <person name="Song R."/>
            <person name="Tanyolac B."/>
            <person name="Young S."/>
            <person name="Ho-Il K."/>
            <person name="Hahn J.H."/>
            <person name="Sangsakoo G."/>
            <person name="Vanavichit A."/>
            <person name="de Mattos Luiz.A.T."/>
            <person name="Zimmer P.D."/>
            <person name="Malone G."/>
            <person name="Dellagostin O."/>
            <person name="de Oliveira A.C."/>
            <person name="Bevan M."/>
            <person name="Bancroft I."/>
            <person name="Minx P."/>
            <person name="Cordum H."/>
            <person name="Wilson R."/>
            <person name="Cheng Z."/>
            <person name="Jin W."/>
            <person name="Jiang J."/>
            <person name="Leong S.A."/>
            <person name="Iwama H."/>
            <person name="Gojobori T."/>
            <person name="Itoh T."/>
            <person name="Niimura Y."/>
            <person name="Fujii Y."/>
            <person name="Habara T."/>
            <person name="Sakai H."/>
            <person name="Sato Y."/>
            <person name="Wilson G."/>
            <person name="Kumar K."/>
            <person name="McCouch S."/>
            <person name="Juretic N."/>
            <person name="Hoen D."/>
            <person name="Wright S."/>
            <person name="Bruskiewich R."/>
            <person name="Bureau T."/>
            <person name="Miyao A."/>
            <person name="Hirochika H."/>
            <person name="Nishikawa T."/>
            <person name="Kadowaki K."/>
            <person name="Sugiura M."/>
            <person name="Burr B."/>
            <person name="Sasaki T."/>
        </authorList>
    </citation>
    <scope>NUCLEOTIDE SEQUENCE [LARGE SCALE GENOMIC DNA]</scope>
    <source>
        <strain evidence="3">cv. Nipponbare</strain>
    </source>
</reference>
<feature type="region of interest" description="Disordered" evidence="1">
    <location>
        <begin position="1"/>
        <end position="116"/>
    </location>
</feature>
<gene>
    <name evidence="2" type="primary">OSJNBa0015I14.23</name>
</gene>
<feature type="region of interest" description="Disordered" evidence="1">
    <location>
        <begin position="216"/>
        <end position="271"/>
    </location>
</feature>
<feature type="compositionally biased region" description="Low complexity" evidence="1">
    <location>
        <begin position="44"/>
        <end position="58"/>
    </location>
</feature>
<proteinExistence type="predicted"/>
<feature type="region of interest" description="Disordered" evidence="1">
    <location>
        <begin position="130"/>
        <end position="203"/>
    </location>
</feature>
<organism evidence="2 3">
    <name type="scientific">Oryza sativa subsp. japonica</name>
    <name type="common">Rice</name>
    <dbReference type="NCBI Taxonomy" id="39947"/>
    <lineage>
        <taxon>Eukaryota</taxon>
        <taxon>Viridiplantae</taxon>
        <taxon>Streptophyta</taxon>
        <taxon>Embryophyta</taxon>
        <taxon>Tracheophyta</taxon>
        <taxon>Spermatophyta</taxon>
        <taxon>Magnoliopsida</taxon>
        <taxon>Liliopsida</taxon>
        <taxon>Poales</taxon>
        <taxon>Poaceae</taxon>
        <taxon>BOP clade</taxon>
        <taxon>Oryzoideae</taxon>
        <taxon>Oryzeae</taxon>
        <taxon>Oryzinae</taxon>
        <taxon>Oryza</taxon>
        <taxon>Oryza sativa</taxon>
    </lineage>
</organism>
<dbReference type="EMBL" id="AP002536">
    <property type="protein sequence ID" value="BAD67855.1"/>
    <property type="molecule type" value="Genomic_DNA"/>
</dbReference>
<feature type="compositionally biased region" description="Pro residues" evidence="1">
    <location>
        <begin position="251"/>
        <end position="261"/>
    </location>
</feature>
<evidence type="ECO:0000313" key="3">
    <source>
        <dbReference type="Proteomes" id="UP000000763"/>
    </source>
</evidence>
<feature type="compositionally biased region" description="Pro residues" evidence="1">
    <location>
        <begin position="225"/>
        <end position="237"/>
    </location>
</feature>